<dbReference type="Pfam" id="PF13966">
    <property type="entry name" value="zf-RVT"/>
    <property type="match status" value="1"/>
</dbReference>
<name>A0AAD9TL13_9ROSI</name>
<gene>
    <name evidence="2" type="ORF">Ddye_032345</name>
</gene>
<evidence type="ECO:0000259" key="1">
    <source>
        <dbReference type="Pfam" id="PF13966"/>
    </source>
</evidence>
<evidence type="ECO:0000313" key="2">
    <source>
        <dbReference type="EMBL" id="KAK2637553.1"/>
    </source>
</evidence>
<reference evidence="2" key="1">
    <citation type="journal article" date="2023" name="Plant J.">
        <title>Genome sequences and population genomics provide insights into the demographic history, inbreeding, and mutation load of two 'living fossil' tree species of Dipteronia.</title>
        <authorList>
            <person name="Feng Y."/>
            <person name="Comes H.P."/>
            <person name="Chen J."/>
            <person name="Zhu S."/>
            <person name="Lu R."/>
            <person name="Zhang X."/>
            <person name="Li P."/>
            <person name="Qiu J."/>
            <person name="Olsen K.M."/>
            <person name="Qiu Y."/>
        </authorList>
    </citation>
    <scope>NUCLEOTIDE SEQUENCE</scope>
    <source>
        <strain evidence="2">KIB01</strain>
    </source>
</reference>
<organism evidence="2 3">
    <name type="scientific">Dipteronia dyeriana</name>
    <dbReference type="NCBI Taxonomy" id="168575"/>
    <lineage>
        <taxon>Eukaryota</taxon>
        <taxon>Viridiplantae</taxon>
        <taxon>Streptophyta</taxon>
        <taxon>Embryophyta</taxon>
        <taxon>Tracheophyta</taxon>
        <taxon>Spermatophyta</taxon>
        <taxon>Magnoliopsida</taxon>
        <taxon>eudicotyledons</taxon>
        <taxon>Gunneridae</taxon>
        <taxon>Pentapetalae</taxon>
        <taxon>rosids</taxon>
        <taxon>malvids</taxon>
        <taxon>Sapindales</taxon>
        <taxon>Sapindaceae</taxon>
        <taxon>Hippocastanoideae</taxon>
        <taxon>Acereae</taxon>
        <taxon>Dipteronia</taxon>
    </lineage>
</organism>
<feature type="domain" description="Reverse transcriptase zinc-binding" evidence="1">
    <location>
        <begin position="91"/>
        <end position="184"/>
    </location>
</feature>
<dbReference type="EMBL" id="JANJYI010000009">
    <property type="protein sequence ID" value="KAK2637553.1"/>
    <property type="molecule type" value="Genomic_DNA"/>
</dbReference>
<dbReference type="PANTHER" id="PTHR33116:SF86">
    <property type="entry name" value="REVERSE TRANSCRIPTASE DOMAIN-CONTAINING PROTEIN"/>
    <property type="match status" value="1"/>
</dbReference>
<evidence type="ECO:0000313" key="3">
    <source>
        <dbReference type="Proteomes" id="UP001280121"/>
    </source>
</evidence>
<dbReference type="PANTHER" id="PTHR33116">
    <property type="entry name" value="REVERSE TRANSCRIPTASE ZINC-BINDING DOMAIN-CONTAINING PROTEIN-RELATED-RELATED"/>
    <property type="match status" value="1"/>
</dbReference>
<accession>A0AAD9TL13</accession>
<dbReference type="Proteomes" id="UP001280121">
    <property type="component" value="Unassembled WGS sequence"/>
</dbReference>
<keyword evidence="3" id="KW-1185">Reference proteome</keyword>
<proteinExistence type="predicted"/>
<sequence>MCLPKSHGGMRFKDLSLFNQALLAKQVWRLFYSPNSLVGQLFKAKSRRVWNLGKINQYFLPIDRDEILSIPISWNGGQDFLKWHYDKRGEFSVKSGYDLAVKDRLQSSSSNTSKSSRWWNSLWKLNIPPKVRIFAWRACMNEIPSLETLWKRKIIVDPRCISCGKGPESTSHTFFGCRTAKKVWLESRFSSSLAKVSLLPVLDVLTSLASQFSLDDLGEVCMIALAIWENRNALLNGG</sequence>
<dbReference type="AlphaFoldDB" id="A0AAD9TL13"/>
<comment type="caution">
    <text evidence="2">The sequence shown here is derived from an EMBL/GenBank/DDBJ whole genome shotgun (WGS) entry which is preliminary data.</text>
</comment>
<protein>
    <recommendedName>
        <fullName evidence="1">Reverse transcriptase zinc-binding domain-containing protein</fullName>
    </recommendedName>
</protein>
<dbReference type="InterPro" id="IPR026960">
    <property type="entry name" value="RVT-Znf"/>
</dbReference>